<name>A0A2H0KQW5_9BACT</name>
<feature type="transmembrane region" description="Helical" evidence="1">
    <location>
        <begin position="282"/>
        <end position="305"/>
    </location>
</feature>
<evidence type="ECO:0000313" key="4">
    <source>
        <dbReference type="Proteomes" id="UP000231550"/>
    </source>
</evidence>
<protein>
    <recommendedName>
        <fullName evidence="2">Glycosyltransferase 2-like domain-containing protein</fullName>
    </recommendedName>
</protein>
<sequence>MDLSIVVLSWNTKDLTKQCLKSIYDNVKDVAFETIVVDNGSSDGSAEMVAREFPQVKLVRNSENLGFTKGNNRGFKESGGEYVLFLNSDTIIPPVDFSPGLPRSVPGTAQSQLRKMVDKMRGDKSIGMLTPKLIYPDGEFQDEYYRKLPSITQTFWVYLAPLNKLTHKIKFLRRRFLSDLDSNKSCYADDFNIPGAAPLMSREAHEKIGGRDENIFYWLEDVDLCWSLEKAGYKLYYLADATIIHLGGQSNAMWEDLRKMLDFRRGYVYVFRKHKGKFQGFIIKWMFILNALLLVLPVFVIGLFVKQYRGKAKVFWQFVLEFSKD</sequence>
<keyword evidence="1" id="KW-0812">Transmembrane</keyword>
<dbReference type="SUPFAM" id="SSF53448">
    <property type="entry name" value="Nucleotide-diphospho-sugar transferases"/>
    <property type="match status" value="1"/>
</dbReference>
<feature type="domain" description="Glycosyltransferase 2-like" evidence="2">
    <location>
        <begin position="4"/>
        <end position="100"/>
    </location>
</feature>
<gene>
    <name evidence="3" type="ORF">COV85_01390</name>
</gene>
<dbReference type="PANTHER" id="PTHR43179">
    <property type="entry name" value="RHAMNOSYLTRANSFERASE WBBL"/>
    <property type="match status" value="1"/>
</dbReference>
<dbReference type="InterPro" id="IPR001173">
    <property type="entry name" value="Glyco_trans_2-like"/>
</dbReference>
<proteinExistence type="predicted"/>
<dbReference type="PANTHER" id="PTHR43179:SF7">
    <property type="entry name" value="RHAMNOSYLTRANSFERASE WBBL"/>
    <property type="match status" value="1"/>
</dbReference>
<evidence type="ECO:0000256" key="1">
    <source>
        <dbReference type="SAM" id="Phobius"/>
    </source>
</evidence>
<dbReference type="CDD" id="cd04186">
    <property type="entry name" value="GT_2_like_c"/>
    <property type="match status" value="1"/>
</dbReference>
<dbReference type="Proteomes" id="UP000231550">
    <property type="component" value="Unassembled WGS sequence"/>
</dbReference>
<evidence type="ECO:0000259" key="2">
    <source>
        <dbReference type="Pfam" id="PF00535"/>
    </source>
</evidence>
<keyword evidence="1" id="KW-1133">Transmembrane helix</keyword>
<dbReference type="InterPro" id="IPR029044">
    <property type="entry name" value="Nucleotide-diphossugar_trans"/>
</dbReference>
<keyword evidence="1" id="KW-0472">Membrane</keyword>
<reference evidence="3 4" key="1">
    <citation type="submission" date="2017-09" db="EMBL/GenBank/DDBJ databases">
        <title>Depth-based differentiation of microbial function through sediment-hosted aquifers and enrichment of novel symbionts in the deep terrestrial subsurface.</title>
        <authorList>
            <person name="Probst A.J."/>
            <person name="Ladd B."/>
            <person name="Jarett J.K."/>
            <person name="Geller-Mcgrath D.E."/>
            <person name="Sieber C.M."/>
            <person name="Emerson J.B."/>
            <person name="Anantharaman K."/>
            <person name="Thomas B.C."/>
            <person name="Malmstrom R."/>
            <person name="Stieglmeier M."/>
            <person name="Klingl A."/>
            <person name="Woyke T."/>
            <person name="Ryan C.M."/>
            <person name="Banfield J.F."/>
        </authorList>
    </citation>
    <scope>NUCLEOTIDE SEQUENCE [LARGE SCALE GENOMIC DNA]</scope>
    <source>
        <strain evidence="3">CG11_big_fil_rev_8_21_14_0_20_44_10</strain>
    </source>
</reference>
<dbReference type="AlphaFoldDB" id="A0A2H0KQW5"/>
<dbReference type="Gene3D" id="3.90.550.10">
    <property type="entry name" value="Spore Coat Polysaccharide Biosynthesis Protein SpsA, Chain A"/>
    <property type="match status" value="1"/>
</dbReference>
<dbReference type="EMBL" id="PCVN01000037">
    <property type="protein sequence ID" value="PIQ74551.1"/>
    <property type="molecule type" value="Genomic_DNA"/>
</dbReference>
<dbReference type="Pfam" id="PF00535">
    <property type="entry name" value="Glycos_transf_2"/>
    <property type="match status" value="1"/>
</dbReference>
<organism evidence="3 4">
    <name type="scientific">Candidatus Portnoybacteria bacterium CG11_big_fil_rev_8_21_14_0_20_44_10</name>
    <dbReference type="NCBI Taxonomy" id="1974818"/>
    <lineage>
        <taxon>Bacteria</taxon>
        <taxon>Candidatus Portnoyibacteriota</taxon>
    </lineage>
</organism>
<accession>A0A2H0KQW5</accession>
<comment type="caution">
    <text evidence="3">The sequence shown here is derived from an EMBL/GenBank/DDBJ whole genome shotgun (WGS) entry which is preliminary data.</text>
</comment>
<evidence type="ECO:0000313" key="3">
    <source>
        <dbReference type="EMBL" id="PIQ74551.1"/>
    </source>
</evidence>